<keyword evidence="2" id="KW-1185">Reference proteome</keyword>
<gene>
    <name evidence="1" type="ORF">K441DRAFT_683033</name>
</gene>
<dbReference type="Proteomes" id="UP000250078">
    <property type="component" value="Unassembled WGS sequence"/>
</dbReference>
<evidence type="ECO:0000313" key="2">
    <source>
        <dbReference type="Proteomes" id="UP000250078"/>
    </source>
</evidence>
<organism evidence="1 2">
    <name type="scientific">Cenococcum geophilum 1.58</name>
    <dbReference type="NCBI Taxonomy" id="794803"/>
    <lineage>
        <taxon>Eukaryota</taxon>
        <taxon>Fungi</taxon>
        <taxon>Dikarya</taxon>
        <taxon>Ascomycota</taxon>
        <taxon>Pezizomycotina</taxon>
        <taxon>Dothideomycetes</taxon>
        <taxon>Pleosporomycetidae</taxon>
        <taxon>Gloniales</taxon>
        <taxon>Gloniaceae</taxon>
        <taxon>Cenococcum</taxon>
    </lineage>
</organism>
<evidence type="ECO:0000313" key="1">
    <source>
        <dbReference type="EMBL" id="OCK86855.1"/>
    </source>
</evidence>
<reference evidence="1 2" key="1">
    <citation type="journal article" date="2016" name="Nat. Commun.">
        <title>Ectomycorrhizal ecology is imprinted in the genome of the dominant symbiotic fungus Cenococcum geophilum.</title>
        <authorList>
            <consortium name="DOE Joint Genome Institute"/>
            <person name="Peter M."/>
            <person name="Kohler A."/>
            <person name="Ohm R.A."/>
            <person name="Kuo A."/>
            <person name="Krutzmann J."/>
            <person name="Morin E."/>
            <person name="Arend M."/>
            <person name="Barry K.W."/>
            <person name="Binder M."/>
            <person name="Choi C."/>
            <person name="Clum A."/>
            <person name="Copeland A."/>
            <person name="Grisel N."/>
            <person name="Haridas S."/>
            <person name="Kipfer T."/>
            <person name="LaButti K."/>
            <person name="Lindquist E."/>
            <person name="Lipzen A."/>
            <person name="Maire R."/>
            <person name="Meier B."/>
            <person name="Mihaltcheva S."/>
            <person name="Molinier V."/>
            <person name="Murat C."/>
            <person name="Poggeler S."/>
            <person name="Quandt C.A."/>
            <person name="Sperisen C."/>
            <person name="Tritt A."/>
            <person name="Tisserant E."/>
            <person name="Crous P.W."/>
            <person name="Henrissat B."/>
            <person name="Nehls U."/>
            <person name="Egli S."/>
            <person name="Spatafora J.W."/>
            <person name="Grigoriev I.V."/>
            <person name="Martin F.M."/>
        </authorList>
    </citation>
    <scope>NUCLEOTIDE SEQUENCE [LARGE SCALE GENOMIC DNA]</scope>
    <source>
        <strain evidence="1 2">1.58</strain>
    </source>
</reference>
<sequence length="261" mass="29044">MATITSKHGQGVKATIACASLGTAFAYWVYFDTPRYLYAKDQDAKGDAPLERLYEKSIDEPVVIQAKDILTSLELERTATAGLRIKDFFWDTSNMQAARRIHTGVILVGDAYLMGIDIIFCYTTTIFQAYIGPALPMASGLVGAPIAITDTNVGWKTWIWLLVFNAIAASYRRPTLHSMLSEFTRACLLCPQVFFTDMLVVYYCCPETRGRSLEEIDLIFMSERLQDTAAAKQLEHGLVPEASVGDTESWNEGSVVPEKEI</sequence>
<accession>A0ACC8EKT5</accession>
<name>A0ACC8EKT5_9PEZI</name>
<dbReference type="EMBL" id="KV748283">
    <property type="protein sequence ID" value="OCK86855.1"/>
    <property type="molecule type" value="Genomic_DNA"/>
</dbReference>
<proteinExistence type="predicted"/>
<protein>
    <submittedName>
        <fullName evidence="1">Uncharacterized protein</fullName>
    </submittedName>
</protein>